<dbReference type="GO" id="GO:0016405">
    <property type="term" value="F:CoA-ligase activity"/>
    <property type="evidence" value="ECO:0007669"/>
    <property type="project" value="InterPro"/>
</dbReference>
<dbReference type="Gene3D" id="3.40.50.12820">
    <property type="match status" value="1"/>
</dbReference>
<dbReference type="InterPro" id="IPR000873">
    <property type="entry name" value="AMP-dep_synth/lig_dom"/>
</dbReference>
<evidence type="ECO:0000313" key="5">
    <source>
        <dbReference type="Proteomes" id="UP000199412"/>
    </source>
</evidence>
<dbReference type="InterPro" id="IPR045851">
    <property type="entry name" value="AMP-bd_C_sf"/>
</dbReference>
<gene>
    <name evidence="4" type="ORF">SAMN05421720_102323</name>
</gene>
<evidence type="ECO:0000313" key="4">
    <source>
        <dbReference type="EMBL" id="SDE00021.1"/>
    </source>
</evidence>
<dbReference type="Gene3D" id="3.30.300.30">
    <property type="match status" value="1"/>
</dbReference>
<dbReference type="GO" id="GO:0016878">
    <property type="term" value="F:acid-thiol ligase activity"/>
    <property type="evidence" value="ECO:0007669"/>
    <property type="project" value="TreeGrafter"/>
</dbReference>
<dbReference type="EMBL" id="FNAP01000002">
    <property type="protein sequence ID" value="SDE00021.1"/>
    <property type="molecule type" value="Genomic_DNA"/>
</dbReference>
<protein>
    <submittedName>
        <fullName evidence="4">Benzoate-CoA ligase</fullName>
    </submittedName>
</protein>
<dbReference type="Proteomes" id="UP000199412">
    <property type="component" value="Unassembled WGS sequence"/>
</dbReference>
<keyword evidence="5" id="KW-1185">Reference proteome</keyword>
<name>A0A1G6ZBX2_9PROT</name>
<evidence type="ECO:0000259" key="2">
    <source>
        <dbReference type="Pfam" id="PF00501"/>
    </source>
</evidence>
<dbReference type="InterPro" id="IPR025110">
    <property type="entry name" value="AMP-bd_C"/>
</dbReference>
<sequence>MVEMRTPTLTVDPATSPATIRFGSGFNVAVPFIDRHLEEGRGDRTAYVTTGGRTVTFADLAAGVNRCGNSLRGQGLEPGARVILVVKDCPEFLFLFWGAIKAGLVPVPLNTLLRTEDYRWIIEDSGCAAVVWSPEYAAEVVPAVQAADPGPAVALPVEGEGEGRTLLSLMDGAVDTLAAEPADALDPCFWLYSSGSTGRPKGAVHRHRDMVVTSQWFGCEVLGVGPDDLTFSASKLFFAYGLGNAATVPLWTGSAAVLLDEKPTPANTLAVIERFRPTVYYGVPTLYAAQLQALETTDADLSSLRLCFSAGEPLPAEIFRRWTQRTGLTILDGIGSTEALHIFLCNRPDGAQPGSSGRPVPGYTVRIVDDTDAEVPPGEVGRLQVKGWSTAAFYWNNPDQTAATMRGEWLDTGDTFRCDEDGRFQYCGRSNDMLKVGGIWCSPIEIESRIITHPDVLEAAVVGVPDTDGLIKPEAWVVLRDGVRESDPLREALVRHCKEGLAPYKYPRRIHVLDDLPKTATGKIQRFRLRQMAAAGSVPAPQ</sequence>
<dbReference type="NCBIfam" id="TIGR02262">
    <property type="entry name" value="benz_CoA_lig"/>
    <property type="match status" value="1"/>
</dbReference>
<accession>A0A1G6ZBX2</accession>
<evidence type="ECO:0000256" key="1">
    <source>
        <dbReference type="ARBA" id="ARBA00022598"/>
    </source>
</evidence>
<dbReference type="STRING" id="69960.SAMN05421720_102323"/>
<evidence type="ECO:0000259" key="3">
    <source>
        <dbReference type="Pfam" id="PF13193"/>
    </source>
</evidence>
<organism evidence="4 5">
    <name type="scientific">Rhodospira trueperi</name>
    <dbReference type="NCBI Taxonomy" id="69960"/>
    <lineage>
        <taxon>Bacteria</taxon>
        <taxon>Pseudomonadati</taxon>
        <taxon>Pseudomonadota</taxon>
        <taxon>Alphaproteobacteria</taxon>
        <taxon>Rhodospirillales</taxon>
        <taxon>Rhodospirillaceae</taxon>
        <taxon>Rhodospira</taxon>
    </lineage>
</organism>
<dbReference type="AlphaFoldDB" id="A0A1G6ZBX2"/>
<dbReference type="Pfam" id="PF13193">
    <property type="entry name" value="AMP-binding_C"/>
    <property type="match status" value="1"/>
</dbReference>
<dbReference type="GO" id="GO:0044550">
    <property type="term" value="P:secondary metabolite biosynthetic process"/>
    <property type="evidence" value="ECO:0007669"/>
    <property type="project" value="TreeGrafter"/>
</dbReference>
<dbReference type="Gene3D" id="3.40.50.980">
    <property type="match status" value="1"/>
</dbReference>
<feature type="domain" description="AMP-dependent synthetase/ligase" evidence="2">
    <location>
        <begin position="39"/>
        <end position="395"/>
    </location>
</feature>
<dbReference type="Gene3D" id="2.30.38.10">
    <property type="entry name" value="Luciferase, Domain 3"/>
    <property type="match status" value="1"/>
</dbReference>
<reference evidence="4 5" key="1">
    <citation type="submission" date="2016-10" db="EMBL/GenBank/DDBJ databases">
        <authorList>
            <person name="de Groot N.N."/>
        </authorList>
    </citation>
    <scope>NUCLEOTIDE SEQUENCE [LARGE SCALE GENOMIC DNA]</scope>
    <source>
        <strain evidence="4 5">ATCC 700224</strain>
    </source>
</reference>
<dbReference type="RefSeq" id="WP_245699083.1">
    <property type="nucleotide sequence ID" value="NZ_FNAP01000002.1"/>
</dbReference>
<dbReference type="Pfam" id="PF00501">
    <property type="entry name" value="AMP-binding"/>
    <property type="match status" value="1"/>
</dbReference>
<dbReference type="PANTHER" id="PTHR43352">
    <property type="entry name" value="ACETYL-COA SYNTHETASE"/>
    <property type="match status" value="1"/>
</dbReference>
<dbReference type="InterPro" id="IPR011957">
    <property type="entry name" value="Benz_CoA_lig"/>
</dbReference>
<dbReference type="PANTHER" id="PTHR43352:SF1">
    <property type="entry name" value="ANTHRANILATE--COA LIGASE"/>
    <property type="match status" value="1"/>
</dbReference>
<keyword evidence="1 4" id="KW-0436">Ligase</keyword>
<dbReference type="SUPFAM" id="SSF56801">
    <property type="entry name" value="Acetyl-CoA synthetase-like"/>
    <property type="match status" value="1"/>
</dbReference>
<proteinExistence type="predicted"/>
<feature type="domain" description="AMP-binding enzyme C-terminal" evidence="3">
    <location>
        <begin position="445"/>
        <end position="523"/>
    </location>
</feature>
<dbReference type="GO" id="GO:0005524">
    <property type="term" value="F:ATP binding"/>
    <property type="evidence" value="ECO:0007669"/>
    <property type="project" value="InterPro"/>
</dbReference>